<feature type="coiled-coil region" evidence="1">
    <location>
        <begin position="8"/>
        <end position="97"/>
    </location>
</feature>
<dbReference type="STRING" id="102285.A0A0R3TE23"/>
<organism evidence="2">
    <name type="scientific">Rodentolepis nana</name>
    <name type="common">Dwarf tapeworm</name>
    <name type="synonym">Hymenolepis nana</name>
    <dbReference type="NCBI Taxonomy" id="102285"/>
    <lineage>
        <taxon>Eukaryota</taxon>
        <taxon>Metazoa</taxon>
        <taxon>Spiralia</taxon>
        <taxon>Lophotrochozoa</taxon>
        <taxon>Platyhelminthes</taxon>
        <taxon>Cestoda</taxon>
        <taxon>Eucestoda</taxon>
        <taxon>Cyclophyllidea</taxon>
        <taxon>Hymenolepididae</taxon>
        <taxon>Rodentolepis</taxon>
    </lineage>
</organism>
<protein>
    <submittedName>
        <fullName evidence="2">Myosin_tail_1 domain-containing protein</fullName>
    </submittedName>
</protein>
<reference evidence="2" key="1">
    <citation type="submission" date="2017-02" db="UniProtKB">
        <authorList>
            <consortium name="WormBaseParasite"/>
        </authorList>
    </citation>
    <scope>IDENTIFICATION</scope>
</reference>
<dbReference type="AlphaFoldDB" id="A0A0R3TE23"/>
<proteinExistence type="predicted"/>
<sequence length="178" mass="20303">LANQHAECQALSAKHRHLENLVRELQRDNVELREQINRAEAEDENSLTESDKYTRAQSLRVELAAKVEQIAVLEERLAKAEAANDVLNAQLKSNQVRTHTFSKRNYVWQATENSRTEDEVSQGLHLTAHVAQQLATELEGIDVLNAESLLESVRNLKRYSFYGKCVQRANTYLAMICQ</sequence>
<keyword evidence="1" id="KW-0175">Coiled coil</keyword>
<evidence type="ECO:0000313" key="2">
    <source>
        <dbReference type="WBParaSite" id="HNAJ_0000531201-mRNA-1"/>
    </source>
</evidence>
<dbReference type="WBParaSite" id="HNAJ_0000531201-mRNA-1">
    <property type="protein sequence ID" value="HNAJ_0000531201-mRNA-1"/>
    <property type="gene ID" value="HNAJ_0000531201"/>
</dbReference>
<accession>A0A0R3TE23</accession>
<evidence type="ECO:0000256" key="1">
    <source>
        <dbReference type="SAM" id="Coils"/>
    </source>
</evidence>
<name>A0A0R3TE23_RODNA</name>